<dbReference type="RefSeq" id="WP_036067095.1">
    <property type="nucleotide sequence ID" value="NZ_MPLS01000004.1"/>
</dbReference>
<sequence>MTKKTLYDLMVDHQDKIAKLQFYDMADQYFLTIGDWSMSLSESNATELFSIFKDDEQATFSTFNQRTSLIVTQKKNPK</sequence>
<dbReference type="Proteomes" id="UP000192288">
    <property type="component" value="Unassembled WGS sequence"/>
</dbReference>
<evidence type="ECO:0000313" key="1">
    <source>
        <dbReference type="EMBL" id="ORI98458.1"/>
    </source>
</evidence>
<dbReference type="EMBL" id="MPLS01000004">
    <property type="protein sequence ID" value="ORI98458.1"/>
    <property type="molecule type" value="Genomic_DNA"/>
</dbReference>
<organism evidence="1 2">
    <name type="scientific">Leuconostoc pseudomesenteroides</name>
    <dbReference type="NCBI Taxonomy" id="33968"/>
    <lineage>
        <taxon>Bacteria</taxon>
        <taxon>Bacillati</taxon>
        <taxon>Bacillota</taxon>
        <taxon>Bacilli</taxon>
        <taxon>Lactobacillales</taxon>
        <taxon>Lactobacillaceae</taxon>
        <taxon>Leuconostoc</taxon>
    </lineage>
</organism>
<comment type="caution">
    <text evidence="1">The sequence shown here is derived from an EMBL/GenBank/DDBJ whole genome shotgun (WGS) entry which is preliminary data.</text>
</comment>
<dbReference type="eggNOG" id="COG1132">
    <property type="taxonomic scope" value="Bacteria"/>
</dbReference>
<dbReference type="AlphaFoldDB" id="A0A1X0VFH7"/>
<gene>
    <name evidence="1" type="ORF">BMR96_02040</name>
</gene>
<evidence type="ECO:0000313" key="2">
    <source>
        <dbReference type="Proteomes" id="UP000192288"/>
    </source>
</evidence>
<reference evidence="1 2" key="1">
    <citation type="journal article" date="2017" name="Front. Microbiol.">
        <title>Genomic Characterization of Dairy Associated Leuconostoc Species and Diversity of Leuconostocs in Undefined Mixed Mesophilic Starter Cultures.</title>
        <authorList>
            <person name="Frantzen C.A."/>
            <person name="Kot W."/>
            <person name="Pedersen T.B."/>
            <person name="Ardo Y.M."/>
            <person name="Broadbent J.R."/>
            <person name="Neve H."/>
            <person name="Hansen L.H."/>
            <person name="Dal Bello F."/>
            <person name="Ostlie H.M."/>
            <person name="Kleppen H.P."/>
            <person name="Vogensen F.K."/>
            <person name="Holo H."/>
        </authorList>
    </citation>
    <scope>NUCLEOTIDE SEQUENCE [LARGE SCALE GENOMIC DNA]</scope>
    <source>
        <strain evidence="1 2">LMGCF08</strain>
    </source>
</reference>
<protein>
    <submittedName>
        <fullName evidence="1">Uncharacterized protein</fullName>
    </submittedName>
</protein>
<proteinExistence type="predicted"/>
<accession>A0A1X0VFH7</accession>
<name>A0A1X0VFH7_LEUPS</name>